<evidence type="ECO:0000313" key="2">
    <source>
        <dbReference type="Proteomes" id="UP000824192"/>
    </source>
</evidence>
<dbReference type="Pfam" id="PF05635">
    <property type="entry name" value="23S_rRNA_IVP"/>
    <property type="match status" value="1"/>
</dbReference>
<feature type="non-terminal residue" evidence="1">
    <location>
        <position position="1"/>
    </location>
</feature>
<dbReference type="InterPro" id="IPR012657">
    <property type="entry name" value="23S_rRNA-intervening_sequence"/>
</dbReference>
<protein>
    <submittedName>
        <fullName evidence="1">Four helix bundle protein</fullName>
    </submittedName>
</protein>
<dbReference type="SUPFAM" id="SSF158446">
    <property type="entry name" value="IVS-encoded protein-like"/>
    <property type="match status" value="1"/>
</dbReference>
<reference evidence="1" key="1">
    <citation type="journal article" date="2021" name="PeerJ">
        <title>Extensive microbial diversity within the chicken gut microbiome revealed by metagenomics and culture.</title>
        <authorList>
            <person name="Gilroy R."/>
            <person name="Ravi A."/>
            <person name="Getino M."/>
            <person name="Pursley I."/>
            <person name="Horton D.L."/>
            <person name="Alikhan N.F."/>
            <person name="Baker D."/>
            <person name="Gharbi K."/>
            <person name="Hall N."/>
            <person name="Watson M."/>
            <person name="Adriaenssens E.M."/>
            <person name="Foster-Nyarko E."/>
            <person name="Jarju S."/>
            <person name="Secka A."/>
            <person name="Antonio M."/>
            <person name="Oren A."/>
            <person name="Chaudhuri R.R."/>
            <person name="La Ragione R."/>
            <person name="Hildebrand F."/>
            <person name="Pallen M.J."/>
        </authorList>
    </citation>
    <scope>NUCLEOTIDE SEQUENCE</scope>
    <source>
        <strain evidence="1">ChiGjej6B6-1540</strain>
    </source>
</reference>
<name>A0A9D1RVK4_9FIRM</name>
<sequence>ARYGISRNDFLAKIYIALKECAETIYWLELLHSCDLLSTTEYRSLRADCEALRNILSATTKAVRRESGE</sequence>
<dbReference type="Proteomes" id="UP000824192">
    <property type="component" value="Unassembled WGS sequence"/>
</dbReference>
<dbReference type="EMBL" id="DXGA01000169">
    <property type="protein sequence ID" value="HIW94464.1"/>
    <property type="molecule type" value="Genomic_DNA"/>
</dbReference>
<dbReference type="NCBIfam" id="TIGR02436">
    <property type="entry name" value="four helix bundle protein"/>
    <property type="match status" value="1"/>
</dbReference>
<evidence type="ECO:0000313" key="1">
    <source>
        <dbReference type="EMBL" id="HIW94464.1"/>
    </source>
</evidence>
<dbReference type="Gene3D" id="1.20.1440.60">
    <property type="entry name" value="23S rRNA-intervening sequence"/>
    <property type="match status" value="1"/>
</dbReference>
<dbReference type="InterPro" id="IPR036583">
    <property type="entry name" value="23S_rRNA_IVS_sf"/>
</dbReference>
<accession>A0A9D1RVK4</accession>
<organism evidence="1 2">
    <name type="scientific">Candidatus Flavonifractor merdipullorum</name>
    <dbReference type="NCBI Taxonomy" id="2838590"/>
    <lineage>
        <taxon>Bacteria</taxon>
        <taxon>Bacillati</taxon>
        <taxon>Bacillota</taxon>
        <taxon>Clostridia</taxon>
        <taxon>Eubacteriales</taxon>
        <taxon>Oscillospiraceae</taxon>
        <taxon>Flavonifractor</taxon>
    </lineage>
</organism>
<comment type="caution">
    <text evidence="1">The sequence shown here is derived from an EMBL/GenBank/DDBJ whole genome shotgun (WGS) entry which is preliminary data.</text>
</comment>
<dbReference type="AlphaFoldDB" id="A0A9D1RVK4"/>
<proteinExistence type="predicted"/>
<gene>
    <name evidence="1" type="ORF">H9868_07990</name>
</gene>
<reference evidence="1" key="2">
    <citation type="submission" date="2021-04" db="EMBL/GenBank/DDBJ databases">
        <authorList>
            <person name="Gilroy R."/>
        </authorList>
    </citation>
    <scope>NUCLEOTIDE SEQUENCE</scope>
    <source>
        <strain evidence="1">ChiGjej6B6-1540</strain>
    </source>
</reference>